<dbReference type="Proteomes" id="UP000198609">
    <property type="component" value="Unassembled WGS sequence"/>
</dbReference>
<reference evidence="2" key="1">
    <citation type="submission" date="2016-10" db="EMBL/GenBank/DDBJ databases">
        <authorList>
            <person name="Varghese N."/>
            <person name="Submissions S."/>
        </authorList>
    </citation>
    <scope>NUCLEOTIDE SEQUENCE [LARGE SCALE GENOMIC DNA]</scope>
    <source>
        <strain evidence="2">DSM 40318</strain>
    </source>
</reference>
<dbReference type="AlphaFoldDB" id="A0A1H4YRT0"/>
<keyword evidence="2" id="KW-1185">Reference proteome</keyword>
<name>A0A1H4YRT0_STRMJ</name>
<evidence type="ECO:0000313" key="2">
    <source>
        <dbReference type="Proteomes" id="UP000198609"/>
    </source>
</evidence>
<evidence type="ECO:0000313" key="1">
    <source>
        <dbReference type="EMBL" id="SED20375.1"/>
    </source>
</evidence>
<protein>
    <submittedName>
        <fullName evidence="1">Uncharacterized protein</fullName>
    </submittedName>
</protein>
<dbReference type="EMBL" id="FNST01000002">
    <property type="protein sequence ID" value="SED20375.1"/>
    <property type="molecule type" value="Genomic_DNA"/>
</dbReference>
<proteinExistence type="predicted"/>
<accession>A0A1H4YRT0</accession>
<gene>
    <name evidence="1" type="ORF">SAMN04490356_7410</name>
</gene>
<organism evidence="1 2">
    <name type="scientific">Streptomyces melanosporofaciens</name>
    <dbReference type="NCBI Taxonomy" id="67327"/>
    <lineage>
        <taxon>Bacteria</taxon>
        <taxon>Bacillati</taxon>
        <taxon>Actinomycetota</taxon>
        <taxon>Actinomycetes</taxon>
        <taxon>Kitasatosporales</taxon>
        <taxon>Streptomycetaceae</taxon>
        <taxon>Streptomyces</taxon>
        <taxon>Streptomyces violaceusniger group</taxon>
    </lineage>
</organism>
<sequence length="250" mass="26485">MGEGGAVQLMRGMHHLGCGGGGGVTDQRDVVAEFHGETSGGLDAGVRQQSDEDHMGDAVLPELHIQVGVGEPALRPVLMGHHLPRPRLEVRMELPTPGVPGEAVPDHDVPLGRVGVGPRLVVTRLPAAVRDEHHPHPGLPGGADDGAQIVQQTDLLGHALHDRPDLASLGEEVVVRVDEQHCRSPGVIGLGCHDLSSALWKITHRPGRPHPGPFECPPFSRSVGDGPRAASEADCWWNSLPGSLIALYIR</sequence>